<reference evidence="2" key="1">
    <citation type="journal article" date="2019" name="Int. J. Syst. Evol. Microbiol.">
        <title>The Global Catalogue of Microorganisms (GCM) 10K type strain sequencing project: providing services to taxonomists for standard genome sequencing and annotation.</title>
        <authorList>
            <consortium name="The Broad Institute Genomics Platform"/>
            <consortium name="The Broad Institute Genome Sequencing Center for Infectious Disease"/>
            <person name="Wu L."/>
            <person name="Ma J."/>
        </authorList>
    </citation>
    <scope>NUCLEOTIDE SEQUENCE [LARGE SCALE GENOMIC DNA]</scope>
    <source>
        <strain evidence="2">JCM 15115</strain>
    </source>
</reference>
<protein>
    <recommendedName>
        <fullName evidence="3">RiboL-PSP-HEPN domain-containing protein</fullName>
    </recommendedName>
</protein>
<dbReference type="Proteomes" id="UP001424441">
    <property type="component" value="Unassembled WGS sequence"/>
</dbReference>
<proteinExistence type="predicted"/>
<evidence type="ECO:0000313" key="1">
    <source>
        <dbReference type="EMBL" id="GAA0600119.1"/>
    </source>
</evidence>
<evidence type="ECO:0000313" key="2">
    <source>
        <dbReference type="Proteomes" id="UP001424441"/>
    </source>
</evidence>
<gene>
    <name evidence="1" type="ORF">GCM10008943_14150</name>
</gene>
<accession>A0ABP3QZK3</accession>
<evidence type="ECO:0008006" key="3">
    <source>
        <dbReference type="Google" id="ProtNLM"/>
    </source>
</evidence>
<name>A0ABP3QZK3_9HYPH</name>
<organism evidence="1 2">
    <name type="scientific">Paenochrobactrum glaciei</name>
    <dbReference type="NCBI Taxonomy" id="486407"/>
    <lineage>
        <taxon>Bacteria</taxon>
        <taxon>Pseudomonadati</taxon>
        <taxon>Pseudomonadota</taxon>
        <taxon>Alphaproteobacteria</taxon>
        <taxon>Hyphomicrobiales</taxon>
        <taxon>Brucellaceae</taxon>
        <taxon>Paenochrobactrum</taxon>
    </lineage>
</organism>
<dbReference type="EMBL" id="BAAADE010000002">
    <property type="protein sequence ID" value="GAA0600119.1"/>
    <property type="molecule type" value="Genomic_DNA"/>
</dbReference>
<comment type="caution">
    <text evidence="1">The sequence shown here is derived from an EMBL/GenBank/DDBJ whole genome shotgun (WGS) entry which is preliminary data.</text>
</comment>
<dbReference type="RefSeq" id="WP_343803692.1">
    <property type="nucleotide sequence ID" value="NZ_BAAADE010000002.1"/>
</dbReference>
<keyword evidence="2" id="KW-1185">Reference proteome</keyword>
<sequence length="196" mass="22402">MTTVSKHKFRISYSKTTFIHKAIANCAFGLKEKILKKEQEGAKEGLAHDYWSCLIFIAYWQEALLNYFFSVKPDLAPKLDKFPLMLNVVAAHIRMDFSKGSDNRKLLYELREIRNGTAHGKPITKRKGVEIEGTFEEAEQKAKELDEDWFDDIMKPDFLNTQYNLTEALEESILEALGIDYSAVATGSVTEIKQLA</sequence>